<dbReference type="AlphaFoldDB" id="A0A8J5JDF7"/>
<dbReference type="EMBL" id="JAENGY010000188">
    <property type="protein sequence ID" value="KAG6970216.1"/>
    <property type="molecule type" value="Genomic_DNA"/>
</dbReference>
<accession>A0A8J5JDF7</accession>
<comment type="caution">
    <text evidence="1">The sequence shown here is derived from an EMBL/GenBank/DDBJ whole genome shotgun (WGS) entry which is preliminary data.</text>
</comment>
<evidence type="ECO:0000313" key="1">
    <source>
        <dbReference type="EMBL" id="KAG6970216.1"/>
    </source>
</evidence>
<keyword evidence="2" id="KW-1185">Reference proteome</keyword>
<evidence type="ECO:0000313" key="2">
    <source>
        <dbReference type="Proteomes" id="UP000709295"/>
    </source>
</evidence>
<proteinExistence type="predicted"/>
<organism evidence="1 2">
    <name type="scientific">Phytophthora aleatoria</name>
    <dbReference type="NCBI Taxonomy" id="2496075"/>
    <lineage>
        <taxon>Eukaryota</taxon>
        <taxon>Sar</taxon>
        <taxon>Stramenopiles</taxon>
        <taxon>Oomycota</taxon>
        <taxon>Peronosporomycetes</taxon>
        <taxon>Peronosporales</taxon>
        <taxon>Peronosporaceae</taxon>
        <taxon>Phytophthora</taxon>
    </lineage>
</organism>
<protein>
    <submittedName>
        <fullName evidence="1">Uncharacterized protein</fullName>
    </submittedName>
</protein>
<reference evidence="1" key="1">
    <citation type="submission" date="2021-01" db="EMBL/GenBank/DDBJ databases">
        <title>Phytophthora aleatoria, a newly-described species from Pinus radiata is distinct from Phytophthora cactorum isolates based on comparative genomics.</title>
        <authorList>
            <person name="Mcdougal R."/>
            <person name="Panda P."/>
            <person name="Williams N."/>
            <person name="Studholme D.J."/>
        </authorList>
    </citation>
    <scope>NUCLEOTIDE SEQUENCE</scope>
    <source>
        <strain evidence="1">NZFS 4037</strain>
    </source>
</reference>
<sequence length="108" mass="12258">QGEPTGYQVYKTCGKCRKHTPRAGYTNLVSRARESDPTYEDEMRDASAAATGTLVPWASQKAINRFAWMLWIARCNIPFSFCEPEETRRQANFSVFSLEIITLTLCSL</sequence>
<name>A0A8J5JDF7_9STRA</name>
<gene>
    <name evidence="1" type="ORF">JG688_00004983</name>
</gene>
<dbReference type="Proteomes" id="UP000709295">
    <property type="component" value="Unassembled WGS sequence"/>
</dbReference>
<feature type="non-terminal residue" evidence="1">
    <location>
        <position position="1"/>
    </location>
</feature>